<protein>
    <recommendedName>
        <fullName evidence="6">ascorbate ferrireductase (transmembrane)</fullName>
        <ecNumber evidence="6">7.2.1.3</ecNumber>
    </recommendedName>
</protein>
<sequence length="584" mass="66281">MIHESRMRIHLDDFKGGVYPKGELEVYRVKNEDGYLNGWFRVRVRFEADADKADMQKALIGMVLFVRDDHFRRQNIGEFVHNFPTKTQYPDVPGAAGNSCPTNDATKYMIISCGGASAAEPLVSNMIVLMRDNPKDGGGNSIWPTGVDSSKIIPNLEGRNELNFYIRIPIQDCNQKKALVFKAKLLIDKDYTRQISHSPRNLVRQLTTVLYLNPSSVPGIADPLPPPQGANKLRCDDRIQEHYPWYTTSDGEKFQTGNIPKNHGCQGYYFVGRCKHSWYDLYFSLYAGSVSSDARLRHVVNQNEAQTDFAPHCEAWRVNRSISQSEAFSAPYYVKPKLFYTDQKHEIPFRKTSQYLKDTEVKCNSSGYNGNPLCNITKNDNATLLSRMLIISGGQNSRLSRSLSLFGFNSFISGYSRSNDSKENMYLGVRFELGGYTRLVWGLRRGHATIMAIITLFIIPVSLFMTRYYKESFMTRRVLLTRIWYQVHIHGTFLAATLLAAALGISYIASTYLGESRTVAAVIHRVVGAITVFLFVMLFALGGFRGYADPLRKSTIWLHWVFGTLSYLLMRNKLANIAIEHDCV</sequence>
<comment type="subcellular location">
    <subcellularLocation>
        <location evidence="2">Membrane</location>
        <topology evidence="2">Multi-pass membrane protein</topology>
    </subcellularLocation>
</comment>
<dbReference type="PANTHER" id="PTHR15422">
    <property type="entry name" value="OS05G0565100 PROTEIN"/>
    <property type="match status" value="1"/>
</dbReference>
<proteinExistence type="predicted"/>
<keyword evidence="7" id="KW-0472">Membrane</keyword>
<evidence type="ECO:0000256" key="2">
    <source>
        <dbReference type="ARBA" id="ARBA00004141"/>
    </source>
</evidence>
<evidence type="ECO:0000256" key="7">
    <source>
        <dbReference type="SAM" id="Phobius"/>
    </source>
</evidence>
<keyword evidence="7" id="KW-1133">Transmembrane helix</keyword>
<reference evidence="8 9" key="1">
    <citation type="submission" date="2024-08" db="EMBL/GenBank/DDBJ databases">
        <authorList>
            <person name="Cucini C."/>
            <person name="Frati F."/>
        </authorList>
    </citation>
    <scope>NUCLEOTIDE SEQUENCE [LARGE SCALE GENOMIC DNA]</scope>
</reference>
<evidence type="ECO:0000256" key="5">
    <source>
        <dbReference type="ARBA" id="ARBA00023004"/>
    </source>
</evidence>
<dbReference type="Gene3D" id="1.20.120.1770">
    <property type="match status" value="1"/>
</dbReference>
<comment type="cofactor">
    <cofactor evidence="1">
        <name>heme b</name>
        <dbReference type="ChEBI" id="CHEBI:60344"/>
    </cofactor>
</comment>
<feature type="transmembrane region" description="Helical" evidence="7">
    <location>
        <begin position="526"/>
        <end position="548"/>
    </location>
</feature>
<evidence type="ECO:0000313" key="8">
    <source>
        <dbReference type="EMBL" id="CAL8125989.1"/>
    </source>
</evidence>
<dbReference type="EMBL" id="CAXLJM020000070">
    <property type="protein sequence ID" value="CAL8125989.1"/>
    <property type="molecule type" value="Genomic_DNA"/>
</dbReference>
<dbReference type="PANTHER" id="PTHR15422:SF24">
    <property type="entry name" value="DOMON RELATED DOMAIN-CONTAINING PROTEIN"/>
    <property type="match status" value="1"/>
</dbReference>
<keyword evidence="5" id="KW-0408">Iron</keyword>
<keyword evidence="7" id="KW-0812">Transmembrane</keyword>
<organism evidence="8 9">
    <name type="scientific">Orchesella dallaii</name>
    <dbReference type="NCBI Taxonomy" id="48710"/>
    <lineage>
        <taxon>Eukaryota</taxon>
        <taxon>Metazoa</taxon>
        <taxon>Ecdysozoa</taxon>
        <taxon>Arthropoda</taxon>
        <taxon>Hexapoda</taxon>
        <taxon>Collembola</taxon>
        <taxon>Entomobryomorpha</taxon>
        <taxon>Entomobryoidea</taxon>
        <taxon>Orchesellidae</taxon>
        <taxon>Orchesellinae</taxon>
        <taxon>Orchesella</taxon>
    </lineage>
</organism>
<accession>A0ABP1REY9</accession>
<dbReference type="Proteomes" id="UP001642540">
    <property type="component" value="Unassembled WGS sequence"/>
</dbReference>
<comment type="caution">
    <text evidence="8">The sequence shown here is derived from an EMBL/GenBank/DDBJ whole genome shotgun (WGS) entry which is preliminary data.</text>
</comment>
<evidence type="ECO:0000256" key="1">
    <source>
        <dbReference type="ARBA" id="ARBA00001970"/>
    </source>
</evidence>
<keyword evidence="9" id="KW-1185">Reference proteome</keyword>
<feature type="transmembrane region" description="Helical" evidence="7">
    <location>
        <begin position="489"/>
        <end position="514"/>
    </location>
</feature>
<dbReference type="EC" id="7.2.1.3" evidence="6"/>
<feature type="transmembrane region" description="Helical" evidence="7">
    <location>
        <begin position="448"/>
        <end position="469"/>
    </location>
</feature>
<keyword evidence="4" id="KW-0479">Metal-binding</keyword>
<evidence type="ECO:0000256" key="6">
    <source>
        <dbReference type="ARBA" id="ARBA00024225"/>
    </source>
</evidence>
<evidence type="ECO:0000256" key="3">
    <source>
        <dbReference type="ARBA" id="ARBA00022617"/>
    </source>
</evidence>
<keyword evidence="3" id="KW-0349">Heme</keyword>
<evidence type="ECO:0000313" key="9">
    <source>
        <dbReference type="Proteomes" id="UP001642540"/>
    </source>
</evidence>
<evidence type="ECO:0000256" key="4">
    <source>
        <dbReference type="ARBA" id="ARBA00022723"/>
    </source>
</evidence>
<dbReference type="InterPro" id="IPR045150">
    <property type="entry name" value="CYB561D1/2"/>
</dbReference>
<gene>
    <name evidence="8" type="ORF">ODALV1_LOCUS21216</name>
</gene>
<name>A0ABP1REY9_9HEXA</name>